<name>A0ABX7N6Q0_9BACT</name>
<dbReference type="SUPFAM" id="SSF49452">
    <property type="entry name" value="Starch-binding domain-like"/>
    <property type="match status" value="1"/>
</dbReference>
<evidence type="ECO:0000313" key="1">
    <source>
        <dbReference type="EMBL" id="QSQ14426.1"/>
    </source>
</evidence>
<keyword evidence="2" id="KW-1185">Reference proteome</keyword>
<organism evidence="1 2">
    <name type="scientific">Myxococcus landrumensis</name>
    <dbReference type="NCBI Taxonomy" id="2813577"/>
    <lineage>
        <taxon>Bacteria</taxon>
        <taxon>Pseudomonadati</taxon>
        <taxon>Myxococcota</taxon>
        <taxon>Myxococcia</taxon>
        <taxon>Myxococcales</taxon>
        <taxon>Cystobacterineae</taxon>
        <taxon>Myxococcaceae</taxon>
        <taxon>Myxococcus</taxon>
    </lineage>
</organism>
<gene>
    <name evidence="1" type="ORF">JY572_40060</name>
</gene>
<reference evidence="1 2" key="1">
    <citation type="submission" date="2021-02" db="EMBL/GenBank/DDBJ databases">
        <title>De Novo genome assembly of isolated myxobacteria.</title>
        <authorList>
            <person name="Stevens D.C."/>
        </authorList>
    </citation>
    <scope>NUCLEOTIDE SEQUENCE [LARGE SCALE GENOMIC DNA]</scope>
    <source>
        <strain evidence="1 2">SCHIC003</strain>
    </source>
</reference>
<accession>A0ABX7N6Q0</accession>
<proteinExistence type="predicted"/>
<protein>
    <submittedName>
        <fullName evidence="1">Carboxypeptidase regulatory-like domain-containing protein</fullName>
    </submittedName>
</protein>
<dbReference type="EMBL" id="CP071091">
    <property type="protein sequence ID" value="QSQ14426.1"/>
    <property type="molecule type" value="Genomic_DNA"/>
</dbReference>
<sequence length="368" mass="38459">MHSRVHFMLGAALILCTGACGNLENAPLRVGTIQGQLTEFDPAVAMVALVGDPEVRTTVDATGRFKLEDVPTGAAELFIVATSEKAARVAVKVSGGKAVDVPRVEARNAGFFEMRVKATHGERVAGVQVFVRDTPFDRLILDGAGRLRVGPLPDGCYALTLTGAGFPLVTTEACVGAGEKKELKLELVPNSGIVNRCGLTGCADGLVCAPGGRCVECVQDGQCGEGMMCKGFRCGAAGPSCGACGNDGSCDKGSTCQPFSNGSSVCVKECTEAVNEDEQDFAANRCEAGFTCQKGRCLPDPSRFVGCDALERLGDECADDARCQKLGLAKGICVEGHCTVPCTEDLECPDVSHCQDTRFGRVCSVLTR</sequence>
<evidence type="ECO:0000313" key="2">
    <source>
        <dbReference type="Proteomes" id="UP000663090"/>
    </source>
</evidence>
<dbReference type="InterPro" id="IPR013784">
    <property type="entry name" value="Carb-bd-like_fold"/>
</dbReference>
<dbReference type="Proteomes" id="UP000663090">
    <property type="component" value="Chromosome"/>
</dbReference>